<dbReference type="Pfam" id="PF01238">
    <property type="entry name" value="PMI_typeI_C"/>
    <property type="match status" value="1"/>
</dbReference>
<dbReference type="VEuPathDB" id="FungiDB:TEQG_05619"/>
<dbReference type="Pfam" id="PF20511">
    <property type="entry name" value="PMI_typeI_cat"/>
    <property type="match status" value="1"/>
</dbReference>
<comment type="function">
    <text evidence="2">Involved in the synthesis of the GDP-mannose and dolichol-phosphate-mannose required for a number of critical mannosyl transfer reactions.</text>
</comment>
<evidence type="ECO:0000256" key="6">
    <source>
        <dbReference type="ARBA" id="ARBA00018236"/>
    </source>
</evidence>
<evidence type="ECO:0000256" key="5">
    <source>
        <dbReference type="ARBA" id="ARBA00011956"/>
    </source>
</evidence>
<feature type="region of interest" description="Disordered" evidence="15">
    <location>
        <begin position="95"/>
        <end position="121"/>
    </location>
</feature>
<dbReference type="HOGENOM" id="CLU_026967_0_0_1"/>
<evidence type="ECO:0000256" key="4">
    <source>
        <dbReference type="ARBA" id="ARBA00010772"/>
    </source>
</evidence>
<feature type="binding site" evidence="13">
    <location>
        <position position="105"/>
    </location>
    <ligand>
        <name>Zn(2+)</name>
        <dbReference type="ChEBI" id="CHEBI:29105"/>
    </ligand>
</feature>
<dbReference type="PRINTS" id="PR00714">
    <property type="entry name" value="MAN6PISMRASE"/>
</dbReference>
<feature type="active site" evidence="12">
    <location>
        <position position="238"/>
    </location>
</feature>
<feature type="region of interest" description="Disordered" evidence="15">
    <location>
        <begin position="155"/>
        <end position="174"/>
    </location>
</feature>
<name>F2PXK3_TRIEC</name>
<comment type="cofactor">
    <cofactor evidence="13">
        <name>Zn(2+)</name>
        <dbReference type="ChEBI" id="CHEBI:29105"/>
    </cofactor>
    <text evidence="13">Binds 1 zinc ion per subunit.</text>
</comment>
<feature type="binding site" evidence="13">
    <location>
        <position position="219"/>
    </location>
    <ligand>
        <name>Zn(2+)</name>
        <dbReference type="ChEBI" id="CHEBI:29105"/>
    </ligand>
</feature>
<dbReference type="eggNOG" id="KOG2757">
    <property type="taxonomic scope" value="Eukaryota"/>
</dbReference>
<dbReference type="InterPro" id="IPR046456">
    <property type="entry name" value="PMI_typeI_C"/>
</dbReference>
<keyword evidence="8 13" id="KW-0862">Zinc</keyword>
<dbReference type="SUPFAM" id="SSF51182">
    <property type="entry name" value="RmlC-like cupins"/>
    <property type="match status" value="1"/>
</dbReference>
<evidence type="ECO:0000256" key="3">
    <source>
        <dbReference type="ARBA" id="ARBA00004666"/>
    </source>
</evidence>
<dbReference type="InterPro" id="IPR046458">
    <property type="entry name" value="PMI_typeI_hel"/>
</dbReference>
<dbReference type="AlphaFoldDB" id="F2PXK3"/>
<dbReference type="EMBL" id="DS995749">
    <property type="protein sequence ID" value="EGE06621.1"/>
    <property type="molecule type" value="Genomic_DNA"/>
</dbReference>
<gene>
    <name evidence="19" type="ORF">TEQG_05619</name>
</gene>
<dbReference type="InterPro" id="IPR014710">
    <property type="entry name" value="RmlC-like_jellyroll"/>
</dbReference>
<dbReference type="OrthoDB" id="6605218at2759"/>
<evidence type="ECO:0000259" key="17">
    <source>
        <dbReference type="Pfam" id="PF20511"/>
    </source>
</evidence>
<sequence length="385" mass="41720">MQVPLFRLQCGVNSYDWGKVGSESAAARYAAATPIDGFSVEADKPYAELWMGTHPSLPSKDFETQRTLLDLVQTNKALMSTEIVSRYGGKLPFPLQDSVHRQGAQHPGPSEQKLAESLHAKTRRTTREVFTKLMQSSPESITSATQKLISAAESSPDSFATSSSSSPDTNPSNPSELAQLVVRLNGQFPNDIGLFVLFFLNFIKLEPGEAMFLKADDIHAYISGDIVECMASSDNVVRAGFTPKFKDVSTLTSMLTYSYAPIEEQKMTPTEYPYMKMNTTAYSSGSSASLYDPPIEEFSVVKTDLKSAGAKATFEPINGPSIIICTAGEGKISVGPAKSFDMKEGHVFFVGATAECVIESTVDGKDLTTFKAFCELEDGPVNGNL</sequence>
<comment type="pathway">
    <text evidence="3">Nucleotide-sugar biosynthesis; GDP-alpha-D-mannose biosynthesis; alpha-D-mannose 1-phosphate from D-fructose 6-phosphate: step 1/2.</text>
</comment>
<dbReference type="GO" id="GO:0008270">
    <property type="term" value="F:zinc ion binding"/>
    <property type="evidence" value="ECO:0007669"/>
    <property type="project" value="InterPro"/>
</dbReference>
<reference evidence="20" key="1">
    <citation type="journal article" date="2012" name="MBio">
        <title>Comparative genome analysis of Trichophyton rubrum and related dermatophytes reveals candidate genes involved in infection.</title>
        <authorList>
            <person name="Martinez D.A."/>
            <person name="Oliver B.G."/>
            <person name="Graeser Y."/>
            <person name="Goldberg J.M."/>
            <person name="Li W."/>
            <person name="Martinez-Rossi N.M."/>
            <person name="Monod M."/>
            <person name="Shelest E."/>
            <person name="Barton R.C."/>
            <person name="Birch E."/>
            <person name="Brakhage A.A."/>
            <person name="Chen Z."/>
            <person name="Gurr S.J."/>
            <person name="Heiman D."/>
            <person name="Heitman J."/>
            <person name="Kosti I."/>
            <person name="Rossi A."/>
            <person name="Saif S."/>
            <person name="Samalova M."/>
            <person name="Saunders C.W."/>
            <person name="Shea T."/>
            <person name="Summerbell R.C."/>
            <person name="Xu J."/>
            <person name="Young S."/>
            <person name="Zeng Q."/>
            <person name="Birren B.W."/>
            <person name="Cuomo C.A."/>
            <person name="White T.C."/>
        </authorList>
    </citation>
    <scope>NUCLEOTIDE SEQUENCE [LARGE SCALE GENOMIC DNA]</scope>
    <source>
        <strain evidence="20">ATCC MYA-4606 / CBS 127.97</strain>
    </source>
</reference>
<dbReference type="Proteomes" id="UP000009169">
    <property type="component" value="Unassembled WGS sequence"/>
</dbReference>
<evidence type="ECO:0000256" key="2">
    <source>
        <dbReference type="ARBA" id="ARBA00002564"/>
    </source>
</evidence>
<dbReference type="Pfam" id="PF20512">
    <property type="entry name" value="PMI_typeI_hel"/>
    <property type="match status" value="1"/>
</dbReference>
<dbReference type="PROSITE" id="PS00966">
    <property type="entry name" value="PMI_I_2"/>
    <property type="match status" value="1"/>
</dbReference>
<dbReference type="GO" id="GO:0005975">
    <property type="term" value="P:carbohydrate metabolic process"/>
    <property type="evidence" value="ECO:0007669"/>
    <property type="project" value="InterPro"/>
</dbReference>
<feature type="binding site" evidence="13">
    <location>
        <position position="106"/>
    </location>
    <ligand>
        <name>Zn(2+)</name>
        <dbReference type="ChEBI" id="CHEBI:29105"/>
    </ligand>
</feature>
<dbReference type="UniPathway" id="UPA00126">
    <property type="reaction ID" value="UER00423"/>
</dbReference>
<keyword evidence="7 13" id="KW-0479">Metal-binding</keyword>
<comment type="similarity">
    <text evidence="4 14">Belongs to the mannose-6-phosphate isomerase type 1 family.</text>
</comment>
<protein>
    <recommendedName>
        <fullName evidence="6">Mannose-6-phosphate isomerase</fullName>
        <ecNumber evidence="5">5.3.1.8</ecNumber>
    </recommendedName>
    <alternativeName>
        <fullName evidence="10">Phosphohexomutase</fullName>
    </alternativeName>
    <alternativeName>
        <fullName evidence="11">Phosphomannose isomerase</fullName>
    </alternativeName>
</protein>
<evidence type="ECO:0000256" key="9">
    <source>
        <dbReference type="ARBA" id="ARBA00023235"/>
    </source>
</evidence>
<dbReference type="PIRSF" id="PIRSF001480">
    <property type="entry name" value="Mannose-6-phosphate_isomerase"/>
    <property type="match status" value="1"/>
</dbReference>
<evidence type="ECO:0000256" key="8">
    <source>
        <dbReference type="ARBA" id="ARBA00022833"/>
    </source>
</evidence>
<dbReference type="GO" id="GO:0009298">
    <property type="term" value="P:GDP-mannose biosynthetic process"/>
    <property type="evidence" value="ECO:0007669"/>
    <property type="project" value="UniProtKB-UniPathway"/>
</dbReference>
<accession>F2PXK3</accession>
<dbReference type="InterPro" id="IPR011051">
    <property type="entry name" value="RmlC_Cupin_sf"/>
</dbReference>
<feature type="domain" description="Phosphomannose isomerase type I helical insertion" evidence="18">
    <location>
        <begin position="121"/>
        <end position="200"/>
    </location>
</feature>
<evidence type="ECO:0000256" key="13">
    <source>
        <dbReference type="PIRSR" id="PIRSR001480-2"/>
    </source>
</evidence>
<evidence type="ECO:0000256" key="14">
    <source>
        <dbReference type="RuleBase" id="RU004189"/>
    </source>
</evidence>
<dbReference type="InterPro" id="IPR046457">
    <property type="entry name" value="PMI_typeI_cat"/>
</dbReference>
<keyword evidence="20" id="KW-1185">Reference proteome</keyword>
<dbReference type="Gene3D" id="2.60.120.10">
    <property type="entry name" value="Jelly Rolls"/>
    <property type="match status" value="3"/>
</dbReference>
<evidence type="ECO:0000259" key="18">
    <source>
        <dbReference type="Pfam" id="PF20512"/>
    </source>
</evidence>
<dbReference type="InterPro" id="IPR018050">
    <property type="entry name" value="Pmannose_isomerase-type1_CS"/>
</dbReference>
<evidence type="ECO:0000256" key="1">
    <source>
        <dbReference type="ARBA" id="ARBA00000757"/>
    </source>
</evidence>
<evidence type="ECO:0000313" key="19">
    <source>
        <dbReference type="EMBL" id="EGE06621.1"/>
    </source>
</evidence>
<evidence type="ECO:0000256" key="10">
    <source>
        <dbReference type="ARBA" id="ARBA00029741"/>
    </source>
</evidence>
<dbReference type="InterPro" id="IPR016305">
    <property type="entry name" value="Mannose-6-P_Isomerase"/>
</dbReference>
<evidence type="ECO:0000256" key="7">
    <source>
        <dbReference type="ARBA" id="ARBA00022723"/>
    </source>
</evidence>
<evidence type="ECO:0000259" key="16">
    <source>
        <dbReference type="Pfam" id="PF01238"/>
    </source>
</evidence>
<proteinExistence type="inferred from homology"/>
<dbReference type="GO" id="GO:0000032">
    <property type="term" value="P:cell wall mannoprotein biosynthetic process"/>
    <property type="evidence" value="ECO:0007669"/>
    <property type="project" value="EnsemblFungi"/>
</dbReference>
<dbReference type="InterPro" id="IPR001250">
    <property type="entry name" value="Man6P_Isoase-1"/>
</dbReference>
<dbReference type="Gene3D" id="1.10.441.10">
    <property type="entry name" value="Phosphomannose Isomerase, domain 2"/>
    <property type="match status" value="1"/>
</dbReference>
<dbReference type="PANTHER" id="PTHR10309:SF0">
    <property type="entry name" value="MANNOSE-6-PHOSPHATE ISOMERASE"/>
    <property type="match status" value="1"/>
</dbReference>
<dbReference type="GO" id="GO:0005829">
    <property type="term" value="C:cytosol"/>
    <property type="evidence" value="ECO:0007669"/>
    <property type="project" value="TreeGrafter"/>
</dbReference>
<keyword evidence="9 19" id="KW-0413">Isomerase</keyword>
<evidence type="ECO:0000313" key="20">
    <source>
        <dbReference type="Proteomes" id="UP000009169"/>
    </source>
</evidence>
<evidence type="ECO:0000256" key="11">
    <source>
        <dbReference type="ARBA" id="ARBA00030762"/>
    </source>
</evidence>
<dbReference type="PANTHER" id="PTHR10309">
    <property type="entry name" value="MANNOSE-6-PHOSPHATE ISOMERASE"/>
    <property type="match status" value="1"/>
</dbReference>
<dbReference type="GO" id="GO:0004476">
    <property type="term" value="F:mannose-6-phosphate isomerase activity"/>
    <property type="evidence" value="ECO:0007669"/>
    <property type="project" value="UniProtKB-EC"/>
</dbReference>
<evidence type="ECO:0000256" key="15">
    <source>
        <dbReference type="SAM" id="MobiDB-lite"/>
    </source>
</evidence>
<organism evidence="19 20">
    <name type="scientific">Trichophyton equinum (strain ATCC MYA-4606 / CBS 127.97)</name>
    <name type="common">Horse ringworm fungus</name>
    <dbReference type="NCBI Taxonomy" id="559882"/>
    <lineage>
        <taxon>Eukaryota</taxon>
        <taxon>Fungi</taxon>
        <taxon>Dikarya</taxon>
        <taxon>Ascomycota</taxon>
        <taxon>Pezizomycotina</taxon>
        <taxon>Eurotiomycetes</taxon>
        <taxon>Eurotiomycetidae</taxon>
        <taxon>Onygenales</taxon>
        <taxon>Arthrodermataceae</taxon>
        <taxon>Trichophyton</taxon>
    </lineage>
</organism>
<dbReference type="CDD" id="cd07011">
    <property type="entry name" value="cupin_PMI_type_I_N"/>
    <property type="match status" value="1"/>
</dbReference>
<dbReference type="EC" id="5.3.1.8" evidence="5"/>
<evidence type="ECO:0000256" key="12">
    <source>
        <dbReference type="PIRSR" id="PIRSR001480-1"/>
    </source>
</evidence>
<feature type="domain" description="Phosphomannose isomerase type I catalytic" evidence="17">
    <location>
        <begin position="5"/>
        <end position="93"/>
    </location>
</feature>
<dbReference type="NCBIfam" id="TIGR00218">
    <property type="entry name" value="manA"/>
    <property type="match status" value="1"/>
</dbReference>
<comment type="catalytic activity">
    <reaction evidence="1">
        <text>D-mannose 6-phosphate = D-fructose 6-phosphate</text>
        <dbReference type="Rhea" id="RHEA:12356"/>
        <dbReference type="ChEBI" id="CHEBI:58735"/>
        <dbReference type="ChEBI" id="CHEBI:61527"/>
        <dbReference type="EC" id="5.3.1.8"/>
    </reaction>
</comment>
<feature type="domain" description="Phosphomannose isomerase type I C-terminal" evidence="16">
    <location>
        <begin position="290"/>
        <end position="335"/>
    </location>
</feature>